<keyword evidence="2 6" id="KW-0812">Transmembrane</keyword>
<dbReference type="RefSeq" id="WP_209457552.1">
    <property type="nucleotide sequence ID" value="NZ_BAAACS010000017.1"/>
</dbReference>
<comment type="subcellular location">
    <subcellularLocation>
        <location evidence="1">Membrane</location>
        <topology evidence="1">Multi-pass membrane protein</topology>
    </subcellularLocation>
</comment>
<name>A0ABS4EE51_9FIRM</name>
<keyword evidence="5 6" id="KW-0472">Membrane</keyword>
<evidence type="ECO:0000256" key="3">
    <source>
        <dbReference type="ARBA" id="ARBA00022960"/>
    </source>
</evidence>
<feature type="transmembrane region" description="Helical" evidence="6">
    <location>
        <begin position="20"/>
        <end position="38"/>
    </location>
</feature>
<dbReference type="PANTHER" id="PTHR30474:SF1">
    <property type="entry name" value="PEPTIDOGLYCAN GLYCOSYLTRANSFERASE MRDB"/>
    <property type="match status" value="1"/>
</dbReference>
<sequence>MFKIDYKMKVKLIKQLDFKLIAIVLLILGFGLVMITSATHLNSGGSFAKIYKQLIAFILGVGIVMIILCFDYNTIGKHYKALYLISLILLVSVLLPGLGLESRGASRWIKLGPITLQTSEIAKFTFIMSYAKILEGHRGKLNNLKEIVPVVMYAVPFLGLIIAQPDLGTALVFICIVGAMLFVSGLNTKIIKRCIVIAVIISPLLYLIMADHQKVRIEAFLNPEDITLKGNYQVMQSLIAIGSGGITGKGIYNGTQNQENFLPINDSDFIFAVVGEELGAIGMLVLIGLYVLMLFRLIYISGEAKDFYGTLIVIGVFGMLFYQIVQNISMTIAVLPVTGITLPLVSAGASSVLTSLANIGLALNVYMRRKKINF</sequence>
<evidence type="ECO:0000256" key="1">
    <source>
        <dbReference type="ARBA" id="ARBA00004141"/>
    </source>
</evidence>
<evidence type="ECO:0000256" key="6">
    <source>
        <dbReference type="SAM" id="Phobius"/>
    </source>
</evidence>
<evidence type="ECO:0000313" key="7">
    <source>
        <dbReference type="EMBL" id="MBP1856219.1"/>
    </source>
</evidence>
<comment type="caution">
    <text evidence="7">The sequence shown here is derived from an EMBL/GenBank/DDBJ whole genome shotgun (WGS) entry which is preliminary data.</text>
</comment>
<feature type="transmembrane region" description="Helical" evidence="6">
    <location>
        <begin position="345"/>
        <end position="366"/>
    </location>
</feature>
<proteinExistence type="predicted"/>
<keyword evidence="4 6" id="KW-1133">Transmembrane helix</keyword>
<feature type="transmembrane region" description="Helical" evidence="6">
    <location>
        <begin position="150"/>
        <end position="183"/>
    </location>
</feature>
<dbReference type="PANTHER" id="PTHR30474">
    <property type="entry name" value="CELL CYCLE PROTEIN"/>
    <property type="match status" value="1"/>
</dbReference>
<feature type="transmembrane region" description="Helical" evidence="6">
    <location>
        <begin position="269"/>
        <end position="295"/>
    </location>
</feature>
<evidence type="ECO:0000256" key="4">
    <source>
        <dbReference type="ARBA" id="ARBA00022989"/>
    </source>
</evidence>
<evidence type="ECO:0000256" key="5">
    <source>
        <dbReference type="ARBA" id="ARBA00023136"/>
    </source>
</evidence>
<protein>
    <submittedName>
        <fullName evidence="7">Rod shape determining protein RodA</fullName>
    </submittedName>
</protein>
<keyword evidence="3" id="KW-0133">Cell shape</keyword>
<evidence type="ECO:0000313" key="8">
    <source>
        <dbReference type="Proteomes" id="UP000767291"/>
    </source>
</evidence>
<dbReference type="Proteomes" id="UP000767291">
    <property type="component" value="Unassembled WGS sequence"/>
</dbReference>
<keyword evidence="8" id="KW-1185">Reference proteome</keyword>
<feature type="transmembrane region" description="Helical" evidence="6">
    <location>
        <begin position="190"/>
        <end position="209"/>
    </location>
</feature>
<accession>A0ABS4EE51</accession>
<dbReference type="InterPro" id="IPR001182">
    <property type="entry name" value="FtsW/RodA"/>
</dbReference>
<organism evidence="7 8">
    <name type="scientific">Metaclostridioides mangenotii</name>
    <dbReference type="NCBI Taxonomy" id="1540"/>
    <lineage>
        <taxon>Bacteria</taxon>
        <taxon>Bacillati</taxon>
        <taxon>Bacillota</taxon>
        <taxon>Clostridia</taxon>
        <taxon>Peptostreptococcales</taxon>
        <taxon>Peptostreptococcaceae</taxon>
        <taxon>Metaclostridioides</taxon>
    </lineage>
</organism>
<feature type="transmembrane region" description="Helical" evidence="6">
    <location>
        <begin position="82"/>
        <end position="100"/>
    </location>
</feature>
<gene>
    <name evidence="7" type="ORF">J2Z43_002667</name>
</gene>
<feature type="transmembrane region" description="Helical" evidence="6">
    <location>
        <begin position="307"/>
        <end position="325"/>
    </location>
</feature>
<evidence type="ECO:0000256" key="2">
    <source>
        <dbReference type="ARBA" id="ARBA00022692"/>
    </source>
</evidence>
<dbReference type="EMBL" id="JAGGJX010000007">
    <property type="protein sequence ID" value="MBP1856219.1"/>
    <property type="molecule type" value="Genomic_DNA"/>
</dbReference>
<feature type="transmembrane region" description="Helical" evidence="6">
    <location>
        <begin position="50"/>
        <end position="70"/>
    </location>
</feature>
<dbReference type="Pfam" id="PF01098">
    <property type="entry name" value="FTSW_RODA_SPOVE"/>
    <property type="match status" value="1"/>
</dbReference>
<reference evidence="7 8" key="1">
    <citation type="submission" date="2021-03" db="EMBL/GenBank/DDBJ databases">
        <title>Genomic Encyclopedia of Type Strains, Phase IV (KMG-IV): sequencing the most valuable type-strain genomes for metagenomic binning, comparative biology and taxonomic classification.</title>
        <authorList>
            <person name="Goeker M."/>
        </authorList>
    </citation>
    <scope>NUCLEOTIDE SEQUENCE [LARGE SCALE GENOMIC DNA]</scope>
    <source>
        <strain evidence="7 8">DSM 1289</strain>
    </source>
</reference>